<protein>
    <submittedName>
        <fullName evidence="1">Uncharacterized protein</fullName>
    </submittedName>
</protein>
<gene>
    <name evidence="1" type="ORF">NECHADRAFT_99511</name>
</gene>
<dbReference type="AlphaFoldDB" id="C7YLA7"/>
<dbReference type="VEuPathDB" id="FungiDB:NECHADRAFT_99511"/>
<dbReference type="Gene3D" id="3.40.50.10860">
    <property type="entry name" value="Leucine Dehydrogenase, chain A, domain 1"/>
    <property type="match status" value="1"/>
</dbReference>
<dbReference type="RefSeq" id="XP_003052468.1">
    <property type="nucleotide sequence ID" value="XM_003052422.1"/>
</dbReference>
<dbReference type="HOGENOM" id="CLU_1034747_0_0_1"/>
<dbReference type="SUPFAM" id="SSF53223">
    <property type="entry name" value="Aminoacid dehydrogenase-like, N-terminal domain"/>
    <property type="match status" value="1"/>
</dbReference>
<dbReference type="InterPro" id="IPR046346">
    <property type="entry name" value="Aminoacid_DH-like_N_sf"/>
</dbReference>
<dbReference type="Proteomes" id="UP000005206">
    <property type="component" value="Chromosome 3"/>
</dbReference>
<organism evidence="1 2">
    <name type="scientific">Fusarium vanettenii (strain ATCC MYA-4622 / CBS 123669 / FGSC 9596 / NRRL 45880 / 77-13-4)</name>
    <name type="common">Fusarium solani subsp. pisi</name>
    <dbReference type="NCBI Taxonomy" id="660122"/>
    <lineage>
        <taxon>Eukaryota</taxon>
        <taxon>Fungi</taxon>
        <taxon>Dikarya</taxon>
        <taxon>Ascomycota</taxon>
        <taxon>Pezizomycotina</taxon>
        <taxon>Sordariomycetes</taxon>
        <taxon>Hypocreomycetidae</taxon>
        <taxon>Hypocreales</taxon>
        <taxon>Nectriaceae</taxon>
        <taxon>Fusarium</taxon>
        <taxon>Fusarium solani species complex</taxon>
        <taxon>Fusarium vanettenii</taxon>
    </lineage>
</organism>
<accession>C7YLA7</accession>
<reference evidence="1 2" key="1">
    <citation type="journal article" date="2009" name="PLoS Genet.">
        <title>The genome of Nectria haematococca: contribution of supernumerary chromosomes to gene expansion.</title>
        <authorList>
            <person name="Coleman J.J."/>
            <person name="Rounsley S.D."/>
            <person name="Rodriguez-Carres M."/>
            <person name="Kuo A."/>
            <person name="Wasmann C.C."/>
            <person name="Grimwood J."/>
            <person name="Schmutz J."/>
            <person name="Taga M."/>
            <person name="White G.J."/>
            <person name="Zhou S."/>
            <person name="Schwartz D.C."/>
            <person name="Freitag M."/>
            <person name="Ma L.J."/>
            <person name="Danchin E.G."/>
            <person name="Henrissat B."/>
            <person name="Coutinho P.M."/>
            <person name="Nelson D.R."/>
            <person name="Straney D."/>
            <person name="Napoli C.A."/>
            <person name="Barker B.M."/>
            <person name="Gribskov M."/>
            <person name="Rep M."/>
            <person name="Kroken S."/>
            <person name="Molnar I."/>
            <person name="Rensing C."/>
            <person name="Kennell J.C."/>
            <person name="Zamora J."/>
            <person name="Farman M.L."/>
            <person name="Selker E.U."/>
            <person name="Salamov A."/>
            <person name="Shapiro H."/>
            <person name="Pangilinan J."/>
            <person name="Lindquist E."/>
            <person name="Lamers C."/>
            <person name="Grigoriev I.V."/>
            <person name="Geiser D.M."/>
            <person name="Covert S.F."/>
            <person name="Temporini E."/>
            <person name="Vanetten H.D."/>
        </authorList>
    </citation>
    <scope>NUCLEOTIDE SEQUENCE [LARGE SCALE GENOMIC DNA]</scope>
    <source>
        <strain evidence="2">ATCC MYA-4622 / CBS 123669 / FGSC 9596 / NRRL 45880 / 77-13-4</strain>
    </source>
</reference>
<name>C7YLA7_FUSV7</name>
<sequence>MGHLVLINLDPSRDTSPHVRFKKDKIQDLGLDLTCVVWTLPQSSESTPIETLRLKLRELNENPEVVGVCFISPLPKGLGRIDLGELCLLLDEKKDVEGLRNGSRQNVLAIGLVDYYLDKTGLSELSPRVVITRRVDMMTRSFIDTLSVRQYPIEVVLNPSPAEPEDESRAIWNDDGGLFQDKAKSIDVIDKTRRQLEKWKGHNIGKSPMIGLVIDSELPPSADIYINLEYHRAGGPKREDSSTVMFDGYPVWPLVNHFIVQRAAENTTK</sequence>
<evidence type="ECO:0000313" key="2">
    <source>
        <dbReference type="Proteomes" id="UP000005206"/>
    </source>
</evidence>
<evidence type="ECO:0000313" key="1">
    <source>
        <dbReference type="EMBL" id="EEU46755.1"/>
    </source>
</evidence>
<keyword evidence="2" id="KW-1185">Reference proteome</keyword>
<dbReference type="KEGG" id="nhe:NECHADRAFT_99511"/>
<dbReference type="OrthoDB" id="10501671at2759"/>
<proteinExistence type="predicted"/>
<dbReference type="GeneID" id="9671000"/>
<dbReference type="InParanoid" id="C7YLA7"/>
<dbReference type="EMBL" id="GG698897">
    <property type="protein sequence ID" value="EEU46755.1"/>
    <property type="molecule type" value="Genomic_DNA"/>
</dbReference>